<evidence type="ECO:0000313" key="3">
    <source>
        <dbReference type="Proteomes" id="UP000033854"/>
    </source>
</evidence>
<name>A0A0G1BA41_9BACT</name>
<organism evidence="2 3">
    <name type="scientific">Candidatus Collierbacteria bacterium GW2011_GWA2_42_17</name>
    <dbReference type="NCBI Taxonomy" id="1618378"/>
    <lineage>
        <taxon>Bacteria</taxon>
        <taxon>Candidatus Collieribacteriota</taxon>
    </lineage>
</organism>
<evidence type="ECO:0000256" key="1">
    <source>
        <dbReference type="SAM" id="Phobius"/>
    </source>
</evidence>
<feature type="transmembrane region" description="Helical" evidence="1">
    <location>
        <begin position="71"/>
        <end position="90"/>
    </location>
</feature>
<keyword evidence="1" id="KW-1133">Transmembrane helix</keyword>
<feature type="transmembrane region" description="Helical" evidence="1">
    <location>
        <begin position="102"/>
        <end position="122"/>
    </location>
</feature>
<accession>A0A0G1BA41</accession>
<keyword evidence="1" id="KW-0812">Transmembrane</keyword>
<dbReference type="Proteomes" id="UP000033854">
    <property type="component" value="Unassembled WGS sequence"/>
</dbReference>
<reference evidence="2 3" key="1">
    <citation type="journal article" date="2015" name="Nature">
        <title>rRNA introns, odd ribosomes, and small enigmatic genomes across a large radiation of phyla.</title>
        <authorList>
            <person name="Brown C.T."/>
            <person name="Hug L.A."/>
            <person name="Thomas B.C."/>
            <person name="Sharon I."/>
            <person name="Castelle C.J."/>
            <person name="Singh A."/>
            <person name="Wilkins M.J."/>
            <person name="Williams K.H."/>
            <person name="Banfield J.F."/>
        </authorList>
    </citation>
    <scope>NUCLEOTIDE SEQUENCE [LARGE SCALE GENOMIC DNA]</scope>
</reference>
<dbReference type="EMBL" id="LCDA01000002">
    <property type="protein sequence ID" value="KKS43191.1"/>
    <property type="molecule type" value="Genomic_DNA"/>
</dbReference>
<evidence type="ECO:0000313" key="2">
    <source>
        <dbReference type="EMBL" id="KKS43191.1"/>
    </source>
</evidence>
<feature type="transmembrane region" description="Helical" evidence="1">
    <location>
        <begin position="40"/>
        <end position="59"/>
    </location>
</feature>
<gene>
    <name evidence="2" type="ORF">UV06_C0002G0093</name>
</gene>
<comment type="caution">
    <text evidence="2">The sequence shown here is derived from an EMBL/GenBank/DDBJ whole genome shotgun (WGS) entry which is preliminary data.</text>
</comment>
<dbReference type="AlphaFoldDB" id="A0A0G1BA41"/>
<protein>
    <submittedName>
        <fullName evidence="2">Uncharacterized protein</fullName>
    </submittedName>
</protein>
<keyword evidence="1" id="KW-0472">Membrane</keyword>
<proteinExistence type="predicted"/>
<sequence>MSWLSLLIALFQVRNSALVGNAWWFDFFTHVVGVEQFFLGLSWFIFGIALVGVIIMVAIRAFGDFVQGGCFAVMLLGWLVTLPLFEWITLSLAKGVLANFDPVMGIVNQGSFLVNAVLYLVLGGG</sequence>